<proteinExistence type="predicted"/>
<gene>
    <name evidence="6" type="ORF">CLV30_109165</name>
</gene>
<dbReference type="Pfam" id="PF00300">
    <property type="entry name" value="His_Phos_1"/>
    <property type="match status" value="1"/>
</dbReference>
<dbReference type="GO" id="GO:0004523">
    <property type="term" value="F:RNA-DNA hybrid ribonuclease activity"/>
    <property type="evidence" value="ECO:0007669"/>
    <property type="project" value="InterPro"/>
</dbReference>
<feature type="binding site" evidence="3">
    <location>
        <position position="231"/>
    </location>
    <ligand>
        <name>substrate</name>
    </ligand>
</feature>
<dbReference type="GO" id="GO:0016791">
    <property type="term" value="F:phosphatase activity"/>
    <property type="evidence" value="ECO:0007669"/>
    <property type="project" value="TreeGrafter"/>
</dbReference>
<evidence type="ECO:0000259" key="5">
    <source>
        <dbReference type="PROSITE" id="PS50879"/>
    </source>
</evidence>
<dbReference type="InterPro" id="IPR002156">
    <property type="entry name" value="RNaseH_domain"/>
</dbReference>
<comment type="caution">
    <text evidence="6">The sequence shown here is derived from an EMBL/GenBank/DDBJ whole genome shotgun (WGS) entry which is preliminary data.</text>
</comment>
<dbReference type="NCBIfam" id="NF005567">
    <property type="entry name" value="PRK07238.1"/>
    <property type="match status" value="1"/>
</dbReference>
<evidence type="ECO:0000256" key="4">
    <source>
        <dbReference type="SAM" id="MobiDB-lite"/>
    </source>
</evidence>
<dbReference type="SUPFAM" id="SSF53254">
    <property type="entry name" value="Phosphoglycerate mutase-like"/>
    <property type="match status" value="1"/>
</dbReference>
<dbReference type="EMBL" id="PYGE01000009">
    <property type="protein sequence ID" value="PSL02857.1"/>
    <property type="molecule type" value="Genomic_DNA"/>
</dbReference>
<dbReference type="Pfam" id="PF13456">
    <property type="entry name" value="RVT_3"/>
    <property type="match status" value="1"/>
</dbReference>
<dbReference type="SMART" id="SM00855">
    <property type="entry name" value="PGAM"/>
    <property type="match status" value="1"/>
</dbReference>
<dbReference type="PANTHER" id="PTHR48100:SF1">
    <property type="entry name" value="HISTIDINE PHOSPHATASE FAMILY PROTEIN-RELATED"/>
    <property type="match status" value="1"/>
</dbReference>
<evidence type="ECO:0000313" key="7">
    <source>
        <dbReference type="Proteomes" id="UP000243528"/>
    </source>
</evidence>
<dbReference type="InterPro" id="IPR036397">
    <property type="entry name" value="RNaseH_sf"/>
</dbReference>
<feature type="active site" description="Proton donor/acceptor" evidence="2">
    <location>
        <position position="255"/>
    </location>
</feature>
<evidence type="ECO:0000256" key="3">
    <source>
        <dbReference type="PIRSR" id="PIRSR613078-2"/>
    </source>
</evidence>
<dbReference type="InterPro" id="IPR029033">
    <property type="entry name" value="His_PPase_superfam"/>
</dbReference>
<protein>
    <submittedName>
        <fullName evidence="6">Putative phosphoglycerate mutase</fullName>
    </submittedName>
</protein>
<sequence length="371" mass="39545">MTVRRLVVEADGGSRGNPGPAAYGALVRDADTGEVLAEVAEAIGVATNNVAEYRGVLAGLRAAHDIAPDALVEARLDSKLVVEQMSGRWKIKNPDLRPLALEAQRVYPPASVTYTWVPRERNKHADELVNQALDGKPVGVASIVAAGDEDAASEPAGVAAQVASWSPELATPTTLILVRHGQTPMTAARRFSGSSVEGPPLDETGRAQAQRAAQMLAPSGAVAVVASPMLRTRQTAEAVAEGLGVEVRVDDGWREVDFGEWEGLTLQEITERYPEQVAEWYGSSSVRPPGGETLDEVARRVALARDKTVARHPGQAVVVVTHSMPVRSMMRMVLDAPPEAMYRLQPATGSVTELQIYPDGNTVISGFGQRP</sequence>
<name>A0A2P8E0B6_9ACTN</name>
<feature type="active site" description="Tele-phosphohistidine intermediate" evidence="1">
    <location>
        <position position="180"/>
    </location>
</feature>
<keyword evidence="7" id="KW-1185">Reference proteome</keyword>
<feature type="active site" description="Proton donor/acceptor; for phosphatase activity" evidence="1">
    <location>
        <position position="255"/>
    </location>
</feature>
<dbReference type="CDD" id="cd09279">
    <property type="entry name" value="RNase_HI_like"/>
    <property type="match status" value="1"/>
</dbReference>
<dbReference type="InterPro" id="IPR014636">
    <property type="entry name" value="RNaseH/PGlycerate_mutase"/>
</dbReference>
<dbReference type="GO" id="GO:0005737">
    <property type="term" value="C:cytoplasm"/>
    <property type="evidence" value="ECO:0007669"/>
    <property type="project" value="TreeGrafter"/>
</dbReference>
<accession>A0A2P8E0B6</accession>
<dbReference type="Proteomes" id="UP000243528">
    <property type="component" value="Unassembled WGS sequence"/>
</dbReference>
<dbReference type="SUPFAM" id="SSF53098">
    <property type="entry name" value="Ribonuclease H-like"/>
    <property type="match status" value="1"/>
</dbReference>
<evidence type="ECO:0000313" key="6">
    <source>
        <dbReference type="EMBL" id="PSL02857.1"/>
    </source>
</evidence>
<dbReference type="Gene3D" id="3.30.420.10">
    <property type="entry name" value="Ribonuclease H-like superfamily/Ribonuclease H"/>
    <property type="match status" value="1"/>
</dbReference>
<dbReference type="CDD" id="cd07067">
    <property type="entry name" value="HP_PGM_like"/>
    <property type="match status" value="1"/>
</dbReference>
<feature type="domain" description="RNase H type-1" evidence="5">
    <location>
        <begin position="2"/>
        <end position="142"/>
    </location>
</feature>
<evidence type="ECO:0000256" key="2">
    <source>
        <dbReference type="PIRSR" id="PIRSR613078-1"/>
    </source>
</evidence>
<dbReference type="AlphaFoldDB" id="A0A2P8E0B6"/>
<dbReference type="PANTHER" id="PTHR48100">
    <property type="entry name" value="BROAD-SPECIFICITY PHOSPHATASE YOR283W-RELATED"/>
    <property type="match status" value="1"/>
</dbReference>
<dbReference type="InterPro" id="IPR050275">
    <property type="entry name" value="PGM_Phosphatase"/>
</dbReference>
<evidence type="ECO:0000256" key="1">
    <source>
        <dbReference type="PIRSR" id="PIRSR036922-1"/>
    </source>
</evidence>
<dbReference type="InterPro" id="IPR012337">
    <property type="entry name" value="RNaseH-like_sf"/>
</dbReference>
<feature type="region of interest" description="Disordered" evidence="4">
    <location>
        <begin position="188"/>
        <end position="207"/>
    </location>
</feature>
<organism evidence="6 7">
    <name type="scientific">Haloactinopolyspora alba</name>
    <dbReference type="NCBI Taxonomy" id="648780"/>
    <lineage>
        <taxon>Bacteria</taxon>
        <taxon>Bacillati</taxon>
        <taxon>Actinomycetota</taxon>
        <taxon>Actinomycetes</taxon>
        <taxon>Jiangellales</taxon>
        <taxon>Jiangellaceae</taxon>
        <taxon>Haloactinopolyspora</taxon>
    </lineage>
</organism>
<dbReference type="PROSITE" id="PS50879">
    <property type="entry name" value="RNASE_H_1"/>
    <property type="match status" value="1"/>
</dbReference>
<dbReference type="GO" id="GO:0003676">
    <property type="term" value="F:nucleic acid binding"/>
    <property type="evidence" value="ECO:0007669"/>
    <property type="project" value="InterPro"/>
</dbReference>
<dbReference type="Gene3D" id="3.40.50.1240">
    <property type="entry name" value="Phosphoglycerate mutase-like"/>
    <property type="match status" value="1"/>
</dbReference>
<dbReference type="InterPro" id="IPR013078">
    <property type="entry name" value="His_Pase_superF_clade-1"/>
</dbReference>
<reference evidence="6 7" key="1">
    <citation type="submission" date="2018-03" db="EMBL/GenBank/DDBJ databases">
        <title>Genomic Encyclopedia of Archaeal and Bacterial Type Strains, Phase II (KMG-II): from individual species to whole genera.</title>
        <authorList>
            <person name="Goeker M."/>
        </authorList>
    </citation>
    <scope>NUCLEOTIDE SEQUENCE [LARGE SCALE GENOMIC DNA]</scope>
    <source>
        <strain evidence="6 7">DSM 45211</strain>
    </source>
</reference>
<dbReference type="PIRSF" id="PIRSF036922">
    <property type="entry name" value="RNaseH_PGAM"/>
    <property type="match status" value="1"/>
</dbReference>